<dbReference type="InterPro" id="IPR009068">
    <property type="entry name" value="uS15_NS1_RNA-bd_sf"/>
</dbReference>
<dbReference type="PATRIC" id="fig|1685124.3.peg.558"/>
<accession>A0A0M0BV59</accession>
<organism evidence="7 8">
    <name type="scientific">miscellaneous Crenarchaeota group-1 archaeon SG8-32-1</name>
    <dbReference type="NCBI Taxonomy" id="1685124"/>
    <lineage>
        <taxon>Archaea</taxon>
        <taxon>Candidatus Bathyarchaeota</taxon>
        <taxon>MCG-1</taxon>
    </lineage>
</organism>
<dbReference type="PANTHER" id="PTHR11885:SF6">
    <property type="entry name" value="SMALL RIBOSOMAL SUBUNIT PROTEIN US15"/>
    <property type="match status" value="1"/>
</dbReference>
<dbReference type="PANTHER" id="PTHR11885">
    <property type="entry name" value="RIBOSOMAL PROTEIN S15P/S13E"/>
    <property type="match status" value="1"/>
</dbReference>
<dbReference type="Gene3D" id="1.10.287.10">
    <property type="entry name" value="S15/NS1, RNA-binding"/>
    <property type="match status" value="1"/>
</dbReference>
<feature type="domain" description="Small ribosomal subunit protein uS15 N-terminal" evidence="6">
    <location>
        <begin position="1"/>
        <end position="21"/>
    </location>
</feature>
<keyword evidence="2 5" id="KW-0689">Ribosomal protein</keyword>
<dbReference type="Pfam" id="PF08069">
    <property type="entry name" value="Ribosomal_S13_N"/>
    <property type="match status" value="1"/>
</dbReference>
<reference evidence="7 8" key="1">
    <citation type="submission" date="2015-06" db="EMBL/GenBank/DDBJ databases">
        <title>New insights into the roles of widespread benthic archaea in carbon and nitrogen cycling.</title>
        <authorList>
            <person name="Lazar C.S."/>
            <person name="Baker B.J."/>
            <person name="Seitz K.W."/>
            <person name="Hyde A.S."/>
            <person name="Dick G.J."/>
            <person name="Hinrichs K.-U."/>
            <person name="Teske A.P."/>
        </authorList>
    </citation>
    <scope>NUCLEOTIDE SEQUENCE [LARGE SCALE GENOMIC DNA]</scope>
    <source>
        <strain evidence="7">SG8-32-1</strain>
    </source>
</reference>
<proteinExistence type="inferred from homology"/>
<dbReference type="Proteomes" id="UP000037237">
    <property type="component" value="Unassembled WGS sequence"/>
</dbReference>
<dbReference type="SMART" id="SM01387">
    <property type="entry name" value="Ribosomal_S15"/>
    <property type="match status" value="1"/>
</dbReference>
<evidence type="ECO:0000256" key="2">
    <source>
        <dbReference type="ARBA" id="ARBA00022980"/>
    </source>
</evidence>
<evidence type="ECO:0000256" key="3">
    <source>
        <dbReference type="ARBA" id="ARBA00023274"/>
    </source>
</evidence>
<dbReference type="GO" id="GO:0006412">
    <property type="term" value="P:translation"/>
    <property type="evidence" value="ECO:0007669"/>
    <property type="project" value="InterPro"/>
</dbReference>
<dbReference type="SUPFAM" id="SSF47060">
    <property type="entry name" value="S15/NS1 RNA-binding domain"/>
    <property type="match status" value="1"/>
</dbReference>
<dbReference type="InterPro" id="IPR000589">
    <property type="entry name" value="Ribosomal_uS15"/>
</dbReference>
<dbReference type="GO" id="GO:0070181">
    <property type="term" value="F:small ribosomal subunit rRNA binding"/>
    <property type="evidence" value="ECO:0007669"/>
    <property type="project" value="TreeGrafter"/>
</dbReference>
<protein>
    <recommendedName>
        <fullName evidence="4">30S ribosomal protein S15</fullName>
    </recommendedName>
</protein>
<name>A0A0M0BV59_9ARCH</name>
<evidence type="ECO:0000256" key="1">
    <source>
        <dbReference type="ARBA" id="ARBA00008434"/>
    </source>
</evidence>
<dbReference type="GO" id="GO:0022627">
    <property type="term" value="C:cytosolic small ribosomal subunit"/>
    <property type="evidence" value="ECO:0007669"/>
    <property type="project" value="TreeGrafter"/>
</dbReference>
<evidence type="ECO:0000259" key="6">
    <source>
        <dbReference type="Pfam" id="PF08069"/>
    </source>
</evidence>
<dbReference type="Pfam" id="PF00312">
    <property type="entry name" value="Ribosomal_S15"/>
    <property type="match status" value="1"/>
</dbReference>
<comment type="caution">
    <text evidence="7">The sequence shown here is derived from an EMBL/GenBank/DDBJ whole genome shotgun (WGS) entry which is preliminary data.</text>
</comment>
<comment type="similarity">
    <text evidence="1 5">Belongs to the universal ribosomal protein uS15 family.</text>
</comment>
<evidence type="ECO:0000313" key="7">
    <source>
        <dbReference type="EMBL" id="KON32487.1"/>
    </source>
</evidence>
<dbReference type="GO" id="GO:0003735">
    <property type="term" value="F:structural constituent of ribosome"/>
    <property type="evidence" value="ECO:0007669"/>
    <property type="project" value="InterPro"/>
</dbReference>
<dbReference type="EMBL" id="LFWU01000066">
    <property type="protein sequence ID" value="KON32487.1"/>
    <property type="molecule type" value="Genomic_DNA"/>
</dbReference>
<dbReference type="Gene3D" id="4.10.860.130">
    <property type="match status" value="1"/>
</dbReference>
<dbReference type="InterPro" id="IPR012606">
    <property type="entry name" value="Ribosomal_uS15_N"/>
</dbReference>
<keyword evidence="3 5" id="KW-0687">Ribonucleoprotein</keyword>
<evidence type="ECO:0000256" key="4">
    <source>
        <dbReference type="ARBA" id="ARBA00035313"/>
    </source>
</evidence>
<gene>
    <name evidence="7" type="ORF">AC477_02995</name>
</gene>
<feature type="non-terminal residue" evidence="7">
    <location>
        <position position="1"/>
    </location>
</feature>
<dbReference type="CDD" id="cd00677">
    <property type="entry name" value="S15_NS1_EPRS_RNA-bind"/>
    <property type="match status" value="1"/>
</dbReference>
<dbReference type="AlphaFoldDB" id="A0A0M0BV59"/>
<evidence type="ECO:0000256" key="5">
    <source>
        <dbReference type="RuleBase" id="RU003919"/>
    </source>
</evidence>
<sequence>LSKEGQPPSKIGIILRDQYGIPLTKPITGKSVTQILKEREMFSSLPEDLENLLRKAARLHVHQDKNKSDLHNKRALQIVEAKIYKLSGYYKKRGVLPSDWKYSPKSIALF</sequence>
<evidence type="ECO:0000313" key="8">
    <source>
        <dbReference type="Proteomes" id="UP000037237"/>
    </source>
</evidence>
<dbReference type="InterPro" id="IPR023029">
    <property type="entry name" value="Ribosomal_uS15_arc_euk"/>
</dbReference>